<evidence type="ECO:0000256" key="4">
    <source>
        <dbReference type="ARBA" id="ARBA00046271"/>
    </source>
</evidence>
<keyword evidence="7" id="KW-1185">Reference proteome</keyword>
<dbReference type="AlphaFoldDB" id="A0A5M3MSS7"/>
<name>A0A5M3MSS7_CONPW</name>
<feature type="region of interest" description="Disordered" evidence="5">
    <location>
        <begin position="80"/>
        <end position="128"/>
    </location>
</feature>
<evidence type="ECO:0000256" key="1">
    <source>
        <dbReference type="ARBA" id="ARBA00022593"/>
    </source>
</evidence>
<sequence>MSSISFPNNEADDQLPSSSSLNDPMNAPFYAPPPFDTSGFQMNPLSAHPPRTPRTSNASNTHHVRFDTDDLDMSASVFEDHHGHSAERSHEHETQREKPQEKAEEESEDDVDAEEDVQISEQERAKAAERRVSHHDVWREMLVTSNGRDKAFKLMQYSIRVYLLLHTKLLFRSGKGVWSSELVRRLTTARNHFSLCRKMLILFNWMSPLSQVLAAQKPVPFTSSASSIEPHIISHPFLQALLSAPPPVLLELINGLSDDLYTLSRMGLLGARFGERAGRLADWCWFFSTLAGLVENGVERAVVGGLQREVENRAYHEAFAGATAKSQPRNTRIDSRELARLQKKTYWLEVSRWKLIMDLIFVSYDLFRIRRWSDTVKSITGLSAGILSSLKVYDKHRASLVKNTQSST</sequence>
<gene>
    <name evidence="6" type="ORF">CONPUDRAFT_136751</name>
</gene>
<feature type="compositionally biased region" description="Basic and acidic residues" evidence="5">
    <location>
        <begin position="80"/>
        <end position="102"/>
    </location>
</feature>
<proteinExistence type="predicted"/>
<comment type="caution">
    <text evidence="6">The sequence shown here is derived from an EMBL/GenBank/DDBJ whole genome shotgun (WGS) entry which is preliminary data.</text>
</comment>
<dbReference type="OrthoDB" id="411017at2759"/>
<dbReference type="InterPro" id="IPR008733">
    <property type="entry name" value="PEX11"/>
</dbReference>
<feature type="region of interest" description="Disordered" evidence="5">
    <location>
        <begin position="1"/>
        <end position="65"/>
    </location>
</feature>
<accession>A0A5M3MSS7</accession>
<dbReference type="RefSeq" id="XP_007767963.1">
    <property type="nucleotide sequence ID" value="XM_007769773.1"/>
</dbReference>
<dbReference type="KEGG" id="cput:CONPUDRAFT_136751"/>
<evidence type="ECO:0000313" key="7">
    <source>
        <dbReference type="Proteomes" id="UP000053558"/>
    </source>
</evidence>
<evidence type="ECO:0000256" key="3">
    <source>
        <dbReference type="ARBA" id="ARBA00023140"/>
    </source>
</evidence>
<organism evidence="6 7">
    <name type="scientific">Coniophora puteana (strain RWD-64-598)</name>
    <name type="common">Brown rot fungus</name>
    <dbReference type="NCBI Taxonomy" id="741705"/>
    <lineage>
        <taxon>Eukaryota</taxon>
        <taxon>Fungi</taxon>
        <taxon>Dikarya</taxon>
        <taxon>Basidiomycota</taxon>
        <taxon>Agaricomycotina</taxon>
        <taxon>Agaricomycetes</taxon>
        <taxon>Agaricomycetidae</taxon>
        <taxon>Boletales</taxon>
        <taxon>Coniophorineae</taxon>
        <taxon>Coniophoraceae</taxon>
        <taxon>Coniophora</taxon>
    </lineage>
</organism>
<dbReference type="PANTHER" id="PTHR12652">
    <property type="entry name" value="PEROXISOMAL BIOGENESIS FACTOR 11"/>
    <property type="match status" value="1"/>
</dbReference>
<feature type="compositionally biased region" description="Acidic residues" evidence="5">
    <location>
        <begin position="103"/>
        <end position="118"/>
    </location>
</feature>
<dbReference type="EMBL" id="JH711577">
    <property type="protein sequence ID" value="EIW82219.1"/>
    <property type="molecule type" value="Genomic_DNA"/>
</dbReference>
<dbReference type="OMA" id="YSIRVYL"/>
<dbReference type="Pfam" id="PF05648">
    <property type="entry name" value="PEX11"/>
    <property type="match status" value="1"/>
</dbReference>
<dbReference type="GO" id="GO:0016559">
    <property type="term" value="P:peroxisome fission"/>
    <property type="evidence" value="ECO:0007669"/>
    <property type="project" value="InterPro"/>
</dbReference>
<dbReference type="PANTHER" id="PTHR12652:SF19">
    <property type="entry name" value="PEROXISOMAL BIOGENESIS FACTOR 11"/>
    <property type="match status" value="1"/>
</dbReference>
<evidence type="ECO:0008006" key="8">
    <source>
        <dbReference type="Google" id="ProtNLM"/>
    </source>
</evidence>
<dbReference type="GeneID" id="19200943"/>
<evidence type="ECO:0000313" key="6">
    <source>
        <dbReference type="EMBL" id="EIW82219.1"/>
    </source>
</evidence>
<dbReference type="GO" id="GO:0005778">
    <property type="term" value="C:peroxisomal membrane"/>
    <property type="evidence" value="ECO:0007669"/>
    <property type="project" value="UniProtKB-SubCell"/>
</dbReference>
<comment type="subcellular location">
    <subcellularLocation>
        <location evidence="4">Peroxisome membrane</location>
    </subcellularLocation>
</comment>
<protein>
    <recommendedName>
        <fullName evidence="8">Peroxisomal biogenesis factor 11</fullName>
    </recommendedName>
</protein>
<evidence type="ECO:0000256" key="5">
    <source>
        <dbReference type="SAM" id="MobiDB-lite"/>
    </source>
</evidence>
<keyword evidence="1" id="KW-0962">Peroxisome biogenesis</keyword>
<dbReference type="Proteomes" id="UP000053558">
    <property type="component" value="Unassembled WGS sequence"/>
</dbReference>
<reference evidence="7" key="1">
    <citation type="journal article" date="2012" name="Science">
        <title>The Paleozoic origin of enzymatic lignin decomposition reconstructed from 31 fungal genomes.</title>
        <authorList>
            <person name="Floudas D."/>
            <person name="Binder M."/>
            <person name="Riley R."/>
            <person name="Barry K."/>
            <person name="Blanchette R.A."/>
            <person name="Henrissat B."/>
            <person name="Martinez A.T."/>
            <person name="Otillar R."/>
            <person name="Spatafora J.W."/>
            <person name="Yadav J.S."/>
            <person name="Aerts A."/>
            <person name="Benoit I."/>
            <person name="Boyd A."/>
            <person name="Carlson A."/>
            <person name="Copeland A."/>
            <person name="Coutinho P.M."/>
            <person name="de Vries R.P."/>
            <person name="Ferreira P."/>
            <person name="Findley K."/>
            <person name="Foster B."/>
            <person name="Gaskell J."/>
            <person name="Glotzer D."/>
            <person name="Gorecki P."/>
            <person name="Heitman J."/>
            <person name="Hesse C."/>
            <person name="Hori C."/>
            <person name="Igarashi K."/>
            <person name="Jurgens J.A."/>
            <person name="Kallen N."/>
            <person name="Kersten P."/>
            <person name="Kohler A."/>
            <person name="Kuees U."/>
            <person name="Kumar T.K.A."/>
            <person name="Kuo A."/>
            <person name="LaButti K."/>
            <person name="Larrondo L.F."/>
            <person name="Lindquist E."/>
            <person name="Ling A."/>
            <person name="Lombard V."/>
            <person name="Lucas S."/>
            <person name="Lundell T."/>
            <person name="Martin R."/>
            <person name="McLaughlin D.J."/>
            <person name="Morgenstern I."/>
            <person name="Morin E."/>
            <person name="Murat C."/>
            <person name="Nagy L.G."/>
            <person name="Nolan M."/>
            <person name="Ohm R.A."/>
            <person name="Patyshakuliyeva A."/>
            <person name="Rokas A."/>
            <person name="Ruiz-Duenas F.J."/>
            <person name="Sabat G."/>
            <person name="Salamov A."/>
            <person name="Samejima M."/>
            <person name="Schmutz J."/>
            <person name="Slot J.C."/>
            <person name="St John F."/>
            <person name="Stenlid J."/>
            <person name="Sun H."/>
            <person name="Sun S."/>
            <person name="Syed K."/>
            <person name="Tsang A."/>
            <person name="Wiebenga A."/>
            <person name="Young D."/>
            <person name="Pisabarro A."/>
            <person name="Eastwood D.C."/>
            <person name="Martin F."/>
            <person name="Cullen D."/>
            <person name="Grigoriev I.V."/>
            <person name="Hibbett D.S."/>
        </authorList>
    </citation>
    <scope>NUCLEOTIDE SEQUENCE [LARGE SCALE GENOMIC DNA]</scope>
    <source>
        <strain evidence="7">RWD-64-598 SS2</strain>
    </source>
</reference>
<keyword evidence="2" id="KW-0472">Membrane</keyword>
<keyword evidence="3" id="KW-0576">Peroxisome</keyword>
<evidence type="ECO:0000256" key="2">
    <source>
        <dbReference type="ARBA" id="ARBA00023136"/>
    </source>
</evidence>